<accession>A0A6L5YMN1</accession>
<feature type="region of interest" description="Disordered" evidence="1">
    <location>
        <begin position="1"/>
        <end position="29"/>
    </location>
</feature>
<keyword evidence="3" id="KW-1185">Reference proteome</keyword>
<organism evidence="2 3">
    <name type="scientific">Waltera intestinalis</name>
    <dbReference type="NCBI Taxonomy" id="2606635"/>
    <lineage>
        <taxon>Bacteria</taxon>
        <taxon>Bacillati</taxon>
        <taxon>Bacillota</taxon>
        <taxon>Clostridia</taxon>
        <taxon>Lachnospirales</taxon>
        <taxon>Lachnospiraceae</taxon>
        <taxon>Waltera</taxon>
    </lineage>
</organism>
<proteinExistence type="predicted"/>
<dbReference type="EMBL" id="VUMU01000026">
    <property type="protein sequence ID" value="MST59258.1"/>
    <property type="molecule type" value="Genomic_DNA"/>
</dbReference>
<evidence type="ECO:0000313" key="3">
    <source>
        <dbReference type="Proteomes" id="UP000476055"/>
    </source>
</evidence>
<dbReference type="AlphaFoldDB" id="A0A6L5YMN1"/>
<reference evidence="2 3" key="1">
    <citation type="submission" date="2019-08" db="EMBL/GenBank/DDBJ databases">
        <title>In-depth cultivation of the pig gut microbiome towards novel bacterial diversity and tailored functional studies.</title>
        <authorList>
            <person name="Wylensek D."/>
            <person name="Hitch T.C.A."/>
            <person name="Clavel T."/>
        </authorList>
    </citation>
    <scope>NUCLEOTIDE SEQUENCE [LARGE SCALE GENOMIC DNA]</scope>
    <source>
        <strain evidence="2 3">WCA3-601-WT-6H</strain>
    </source>
</reference>
<protein>
    <submittedName>
        <fullName evidence="2">Conjugal transfer protein TraE</fullName>
    </submittedName>
</protein>
<gene>
    <name evidence="2" type="ORF">FYJ59_13615</name>
</gene>
<name>A0A6L5YMN1_9FIRM</name>
<sequence>MKQKPKAKLQGSKGKNTKPKAGLSFSEKKRLKELQRTLAGNHKEQEKPTTAQNTITFKKMFRDGICQVTSDFYTKMVEFYDINYDLLEIEDQGEILEEYSKLINYFDPSIRFEMFLFNRQVNEQTLIDQFDIPLQGDDFDDIREEYMEMLKKQAAKGNNGIIKSKYLIFGTECKGYKEAKSKLNNIEKDVIRNFLNLGTQAKSLDGKERLRILHEYFNQDTMEPFRFSFMELAESGKSVKDYIAPPGFDFRYPSRFKAGKMYGSVHYLDIIAPRFNDELLKKLLDIDDNLTITMHMQTMDPVKAIKMLKGALTNIQKMKIEEQKKAVRSGYDMDILPTDIITYEKDTLELLDDLNTSNQKIIKMTFLITC</sequence>
<evidence type="ECO:0000313" key="2">
    <source>
        <dbReference type="EMBL" id="MST59258.1"/>
    </source>
</evidence>
<comment type="caution">
    <text evidence="2">The sequence shown here is derived from an EMBL/GenBank/DDBJ whole genome shotgun (WGS) entry which is preliminary data.</text>
</comment>
<feature type="non-terminal residue" evidence="2">
    <location>
        <position position="370"/>
    </location>
</feature>
<dbReference type="Proteomes" id="UP000476055">
    <property type="component" value="Unassembled WGS sequence"/>
</dbReference>
<evidence type="ECO:0000256" key="1">
    <source>
        <dbReference type="SAM" id="MobiDB-lite"/>
    </source>
</evidence>